<organism evidence="1 2">
    <name type="scientific">Chryseobacterium salivictor</name>
    <dbReference type="NCBI Taxonomy" id="2547600"/>
    <lineage>
        <taxon>Bacteria</taxon>
        <taxon>Pseudomonadati</taxon>
        <taxon>Bacteroidota</taxon>
        <taxon>Flavobacteriia</taxon>
        <taxon>Flavobacteriales</taxon>
        <taxon>Weeksellaceae</taxon>
        <taxon>Chryseobacterium group</taxon>
        <taxon>Chryseobacterium</taxon>
    </lineage>
</organism>
<proteinExistence type="predicted"/>
<dbReference type="EMBL" id="CP037954">
    <property type="protein sequence ID" value="QBO57293.1"/>
    <property type="molecule type" value="Genomic_DNA"/>
</dbReference>
<evidence type="ECO:0000313" key="2">
    <source>
        <dbReference type="Proteomes" id="UP000294419"/>
    </source>
</evidence>
<accession>A0A4P6ZCR9</accession>
<sequence length="66" mass="7682">MKTFNYDIDDCFNAACNSLGREMGISSKPNSHLRSDKKFFVKKKKKISLYEKVEFAILLIFAKLFI</sequence>
<evidence type="ECO:0000313" key="1">
    <source>
        <dbReference type="EMBL" id="QBO57293.1"/>
    </source>
</evidence>
<dbReference type="KEGG" id="csal:NBC122_00444"/>
<name>A0A4P6ZCR9_9FLAO</name>
<keyword evidence="2" id="KW-1185">Reference proteome</keyword>
<dbReference type="RefSeq" id="WP_133438808.1">
    <property type="nucleotide sequence ID" value="NZ_CP037954.1"/>
</dbReference>
<reference evidence="1 2" key="1">
    <citation type="submission" date="2019-03" db="EMBL/GenBank/DDBJ databases">
        <authorList>
            <person name="Kim H."/>
            <person name="Yu S.-M."/>
        </authorList>
    </citation>
    <scope>NUCLEOTIDE SEQUENCE [LARGE SCALE GENOMIC DNA]</scope>
    <source>
        <strain evidence="1 2">NBC122</strain>
    </source>
</reference>
<protein>
    <submittedName>
        <fullName evidence="1">Uncharacterized protein</fullName>
    </submittedName>
</protein>
<gene>
    <name evidence="1" type="ORF">NBC122_00444</name>
</gene>
<dbReference type="Proteomes" id="UP000294419">
    <property type="component" value="Chromosome"/>
</dbReference>
<dbReference type="AlphaFoldDB" id="A0A4P6ZCR9"/>